<dbReference type="Pfam" id="PF03845">
    <property type="entry name" value="Spore_permease"/>
    <property type="match status" value="1"/>
</dbReference>
<proteinExistence type="inferred from homology"/>
<feature type="transmembrane region" description="Helical" evidence="8">
    <location>
        <begin position="141"/>
        <end position="162"/>
    </location>
</feature>
<keyword evidence="5 8" id="KW-0812">Transmembrane</keyword>
<feature type="transmembrane region" description="Helical" evidence="8">
    <location>
        <begin position="335"/>
        <end position="354"/>
    </location>
</feature>
<evidence type="ECO:0000256" key="3">
    <source>
        <dbReference type="ARBA" id="ARBA00022448"/>
    </source>
</evidence>
<protein>
    <submittedName>
        <fullName evidence="9">Endospore germination permease</fullName>
    </submittedName>
</protein>
<dbReference type="NCBIfam" id="TIGR00912">
    <property type="entry name" value="2A0309"/>
    <property type="match status" value="1"/>
</dbReference>
<feature type="transmembrane region" description="Helical" evidence="8">
    <location>
        <begin position="83"/>
        <end position="102"/>
    </location>
</feature>
<keyword evidence="4" id="KW-0309">Germination</keyword>
<gene>
    <name evidence="9" type="ORF">ACFSW5_18685</name>
</gene>
<name>A0ABW5R158_9BACL</name>
<dbReference type="RefSeq" id="WP_379276328.1">
    <property type="nucleotide sequence ID" value="NZ_JBHUGT010000022.1"/>
</dbReference>
<evidence type="ECO:0000313" key="9">
    <source>
        <dbReference type="EMBL" id="MFD2662287.1"/>
    </source>
</evidence>
<evidence type="ECO:0000256" key="1">
    <source>
        <dbReference type="ARBA" id="ARBA00004141"/>
    </source>
</evidence>
<accession>A0ABW5R158</accession>
<feature type="transmembrane region" description="Helical" evidence="8">
    <location>
        <begin position="114"/>
        <end position="134"/>
    </location>
</feature>
<dbReference type="InterPro" id="IPR004761">
    <property type="entry name" value="Spore_GerAB"/>
</dbReference>
<evidence type="ECO:0000256" key="4">
    <source>
        <dbReference type="ARBA" id="ARBA00022544"/>
    </source>
</evidence>
<evidence type="ECO:0000313" key="10">
    <source>
        <dbReference type="Proteomes" id="UP001597493"/>
    </source>
</evidence>
<feature type="transmembrane region" description="Helical" evidence="8">
    <location>
        <begin position="213"/>
        <end position="238"/>
    </location>
</feature>
<evidence type="ECO:0000256" key="6">
    <source>
        <dbReference type="ARBA" id="ARBA00022989"/>
    </source>
</evidence>
<comment type="similarity">
    <text evidence="2">Belongs to the amino acid-polyamine-organocation (APC) superfamily. Spore germination protein (SGP) (TC 2.A.3.9) family.</text>
</comment>
<keyword evidence="6 8" id="KW-1133">Transmembrane helix</keyword>
<reference evidence="10" key="1">
    <citation type="journal article" date="2019" name="Int. J. Syst. Evol. Microbiol.">
        <title>The Global Catalogue of Microorganisms (GCM) 10K type strain sequencing project: providing services to taxonomists for standard genome sequencing and annotation.</title>
        <authorList>
            <consortium name="The Broad Institute Genomics Platform"/>
            <consortium name="The Broad Institute Genome Sequencing Center for Infectious Disease"/>
            <person name="Wu L."/>
            <person name="Ma J."/>
        </authorList>
    </citation>
    <scope>NUCLEOTIDE SEQUENCE [LARGE SCALE GENOMIC DNA]</scope>
    <source>
        <strain evidence="10">TISTR 1827</strain>
    </source>
</reference>
<feature type="transmembrane region" description="Helical" evidence="8">
    <location>
        <begin position="182"/>
        <end position="206"/>
    </location>
</feature>
<comment type="subcellular location">
    <subcellularLocation>
        <location evidence="1">Membrane</location>
        <topology evidence="1">Multi-pass membrane protein</topology>
    </subcellularLocation>
</comment>
<evidence type="ECO:0000256" key="7">
    <source>
        <dbReference type="ARBA" id="ARBA00023136"/>
    </source>
</evidence>
<dbReference type="EMBL" id="JBHUMY010000025">
    <property type="protein sequence ID" value="MFD2662287.1"/>
    <property type="molecule type" value="Genomic_DNA"/>
</dbReference>
<dbReference type="PANTHER" id="PTHR34975">
    <property type="entry name" value="SPORE GERMINATION PROTEIN A2"/>
    <property type="match status" value="1"/>
</dbReference>
<dbReference type="Proteomes" id="UP001597493">
    <property type="component" value="Unassembled WGS sequence"/>
</dbReference>
<keyword evidence="10" id="KW-1185">Reference proteome</keyword>
<evidence type="ECO:0000256" key="2">
    <source>
        <dbReference type="ARBA" id="ARBA00007998"/>
    </source>
</evidence>
<comment type="caution">
    <text evidence="9">The sequence shown here is derived from an EMBL/GenBank/DDBJ whole genome shotgun (WGS) entry which is preliminary data.</text>
</comment>
<sequence length="369" mass="40448">MGQAKPRITGYQLFLTAYVSANATGLLSQPTMMANAAGEDLWIPPLLGCLGGLLLSWAVYKLHALYPGRSLVQAAELALGKAAGKLASAFYLLFMLYTTSLVLRQFSDFISQNFLVQTPTVVVASSLLAVCAIASKSGVEVICRIPVVFIPVLFGLLALIFVPTFSAPNHYPISWPHNPGGWLLGAYVMQVWNAVFVFSTFYLPFVAKDSKPFLWTMLTPVAFAVTMSALNWVVLLAMGQATAMYNYPFMTISRNVSFFEFFEHLESIVMMVWVVCIFVRFAFTLYALAVGLAQLFQLPSEKPLIFPAALLHILFGFWGIKNVQFASKLNLADPTITVLAGMLLPLLIWAAAHVRKAAGSKSRKPNPTA</sequence>
<organism evidence="9 10">
    <name type="scientific">Paenibacillus thailandensis</name>
    <dbReference type="NCBI Taxonomy" id="393250"/>
    <lineage>
        <taxon>Bacteria</taxon>
        <taxon>Bacillati</taxon>
        <taxon>Bacillota</taxon>
        <taxon>Bacilli</taxon>
        <taxon>Bacillales</taxon>
        <taxon>Paenibacillaceae</taxon>
        <taxon>Paenibacillus</taxon>
    </lineage>
</organism>
<feature type="transmembrane region" description="Helical" evidence="8">
    <location>
        <begin position="268"/>
        <end position="292"/>
    </location>
</feature>
<feature type="transmembrane region" description="Helical" evidence="8">
    <location>
        <begin position="12"/>
        <end position="29"/>
    </location>
</feature>
<keyword evidence="3" id="KW-0813">Transport</keyword>
<keyword evidence="7 8" id="KW-0472">Membrane</keyword>
<feature type="transmembrane region" description="Helical" evidence="8">
    <location>
        <begin position="304"/>
        <end position="320"/>
    </location>
</feature>
<evidence type="ECO:0000256" key="8">
    <source>
        <dbReference type="SAM" id="Phobius"/>
    </source>
</evidence>
<dbReference type="PANTHER" id="PTHR34975:SF2">
    <property type="entry name" value="SPORE GERMINATION PROTEIN A2"/>
    <property type="match status" value="1"/>
</dbReference>
<evidence type="ECO:0000256" key="5">
    <source>
        <dbReference type="ARBA" id="ARBA00022692"/>
    </source>
</evidence>
<feature type="transmembrane region" description="Helical" evidence="8">
    <location>
        <begin position="41"/>
        <end position="62"/>
    </location>
</feature>